<feature type="transmembrane region" description="Helical" evidence="12">
    <location>
        <begin position="193"/>
        <end position="217"/>
    </location>
</feature>
<keyword evidence="4 12" id="KW-0812">Transmembrane</keyword>
<evidence type="ECO:0000256" key="3">
    <source>
        <dbReference type="ARBA" id="ARBA00022670"/>
    </source>
</evidence>
<dbReference type="RefSeq" id="WP_158350601.1">
    <property type="nucleotide sequence ID" value="NZ_CP032999.1"/>
</dbReference>
<dbReference type="InterPro" id="IPR001915">
    <property type="entry name" value="Peptidase_M48"/>
</dbReference>
<accession>A0A4D6Y7W6</accession>
<evidence type="ECO:0000259" key="13">
    <source>
        <dbReference type="Pfam" id="PF01435"/>
    </source>
</evidence>
<evidence type="ECO:0000256" key="9">
    <source>
        <dbReference type="ARBA" id="ARBA00023049"/>
    </source>
</evidence>
<dbReference type="GO" id="GO:0046872">
    <property type="term" value="F:metal ion binding"/>
    <property type="evidence" value="ECO:0007669"/>
    <property type="project" value="UniProtKB-KW"/>
</dbReference>
<keyword evidence="9 11" id="KW-0482">Metalloprotease</keyword>
<protein>
    <submittedName>
        <fullName evidence="14">Protease HtpX</fullName>
    </submittedName>
</protein>
<evidence type="ECO:0000256" key="10">
    <source>
        <dbReference type="ARBA" id="ARBA00023136"/>
    </source>
</evidence>
<dbReference type="EMBL" id="CP032999">
    <property type="protein sequence ID" value="QCI26016.1"/>
    <property type="molecule type" value="Genomic_DNA"/>
</dbReference>
<dbReference type="InterPro" id="IPR050083">
    <property type="entry name" value="HtpX_protease"/>
</dbReference>
<dbReference type="Pfam" id="PF01435">
    <property type="entry name" value="Peptidase_M48"/>
    <property type="match status" value="1"/>
</dbReference>
<comment type="cofactor">
    <cofactor evidence="11">
        <name>Zn(2+)</name>
        <dbReference type="ChEBI" id="CHEBI:29105"/>
    </cofactor>
    <text evidence="11">Binds 1 zinc ion per subunit.</text>
</comment>
<evidence type="ECO:0000256" key="12">
    <source>
        <dbReference type="SAM" id="Phobius"/>
    </source>
</evidence>
<comment type="subcellular location">
    <subcellularLocation>
        <location evidence="1">Cell membrane</location>
        <topology evidence="1">Multi-pass membrane protein</topology>
    </subcellularLocation>
</comment>
<evidence type="ECO:0000256" key="7">
    <source>
        <dbReference type="ARBA" id="ARBA00022833"/>
    </source>
</evidence>
<dbReference type="PANTHER" id="PTHR43221">
    <property type="entry name" value="PROTEASE HTPX"/>
    <property type="match status" value="1"/>
</dbReference>
<sequence length="292" mass="33012">MIRVILFLLTNLSVTFMFGTVLFLTGMEANSIRALIVFSSIVGFSGSITSLLLSKWSALRSTNGRIIYKPQTSMEAWLLNAVRYQANQLGIKTPEVAIYISPSVNAFATGYSRNSSLVAFSTTLLEVMDKDQLQAVIAHELSHVANGDMITLSLIQGVINTFVFFVSTIFSRCIMNMLFNYRNSNYVRSYGFLINYVSSMLLQGMFGMLASMIVMAFSRYREFKADADAAKRVGWDRMIRLLVKFKKVTDPRPPEDIKTYCINGQSKSFFNLFSSHPPVQHRIDALHDRTYQ</sequence>
<feature type="transmembrane region" description="Helical" evidence="12">
    <location>
        <begin position="32"/>
        <end position="53"/>
    </location>
</feature>
<proteinExistence type="inferred from homology"/>
<dbReference type="PANTHER" id="PTHR43221:SF1">
    <property type="entry name" value="PROTEASE HTPX"/>
    <property type="match status" value="1"/>
</dbReference>
<evidence type="ECO:0000256" key="2">
    <source>
        <dbReference type="ARBA" id="ARBA00022475"/>
    </source>
</evidence>
<dbReference type="NCBIfam" id="NF003965">
    <property type="entry name" value="PRK05457.1"/>
    <property type="match status" value="1"/>
</dbReference>
<evidence type="ECO:0000256" key="6">
    <source>
        <dbReference type="ARBA" id="ARBA00022801"/>
    </source>
</evidence>
<keyword evidence="8 12" id="KW-1133">Transmembrane helix</keyword>
<feature type="transmembrane region" description="Helical" evidence="12">
    <location>
        <begin position="5"/>
        <end position="26"/>
    </location>
</feature>
<feature type="domain" description="Peptidase M48" evidence="13">
    <location>
        <begin position="75"/>
        <end position="289"/>
    </location>
</feature>
<keyword evidence="3 11" id="KW-0645">Protease</keyword>
<dbReference type="CDD" id="cd07335">
    <property type="entry name" value="M48B_HtpX_like"/>
    <property type="match status" value="1"/>
</dbReference>
<evidence type="ECO:0000313" key="15">
    <source>
        <dbReference type="Proteomes" id="UP000298685"/>
    </source>
</evidence>
<evidence type="ECO:0000256" key="8">
    <source>
        <dbReference type="ARBA" id="ARBA00022989"/>
    </source>
</evidence>
<gene>
    <name evidence="14" type="primary">htpX</name>
    <name evidence="14" type="ORF">D9V78_01120</name>
</gene>
<dbReference type="GO" id="GO:0004222">
    <property type="term" value="F:metalloendopeptidase activity"/>
    <property type="evidence" value="ECO:0007669"/>
    <property type="project" value="InterPro"/>
</dbReference>
<dbReference type="Gene3D" id="3.30.2010.10">
    <property type="entry name" value="Metalloproteases ('zincins'), catalytic domain"/>
    <property type="match status" value="1"/>
</dbReference>
<keyword evidence="7 11" id="KW-0862">Zinc</keyword>
<dbReference type="Proteomes" id="UP000298685">
    <property type="component" value="Chromosome"/>
</dbReference>
<name>A0A4D6Y7W6_9GAMM</name>
<dbReference type="OrthoDB" id="15218at2"/>
<keyword evidence="2" id="KW-1003">Cell membrane</keyword>
<dbReference type="GO" id="GO:0006508">
    <property type="term" value="P:proteolysis"/>
    <property type="evidence" value="ECO:0007669"/>
    <property type="project" value="UniProtKB-KW"/>
</dbReference>
<evidence type="ECO:0000313" key="14">
    <source>
        <dbReference type="EMBL" id="QCI26016.1"/>
    </source>
</evidence>
<dbReference type="GO" id="GO:0005886">
    <property type="term" value="C:plasma membrane"/>
    <property type="evidence" value="ECO:0007669"/>
    <property type="project" value="UniProtKB-SubCell"/>
</dbReference>
<reference evidence="14 15" key="1">
    <citation type="submission" date="2018-10" db="EMBL/GenBank/DDBJ databases">
        <title>Comparative functional genomics of the obligate endosymbiont Buchnera aphidicola.</title>
        <authorList>
            <person name="Chong R.A."/>
        </authorList>
    </citation>
    <scope>NUCLEOTIDE SEQUENCE [LARGE SCALE GENOMIC DNA]</scope>
    <source>
        <strain evidence="14 15">Ska</strain>
    </source>
</reference>
<keyword evidence="10 12" id="KW-0472">Membrane</keyword>
<organism evidence="14 15">
    <name type="scientific">Buchnera aphidicola</name>
    <name type="common">Sarucallis kahawaluokalani</name>
    <dbReference type="NCBI Taxonomy" id="1241878"/>
    <lineage>
        <taxon>Bacteria</taxon>
        <taxon>Pseudomonadati</taxon>
        <taxon>Pseudomonadota</taxon>
        <taxon>Gammaproteobacteria</taxon>
        <taxon>Enterobacterales</taxon>
        <taxon>Erwiniaceae</taxon>
        <taxon>Buchnera</taxon>
    </lineage>
</organism>
<evidence type="ECO:0000256" key="4">
    <source>
        <dbReference type="ARBA" id="ARBA00022692"/>
    </source>
</evidence>
<keyword evidence="6 11" id="KW-0378">Hydrolase</keyword>
<keyword evidence="5" id="KW-0479">Metal-binding</keyword>
<evidence type="ECO:0000256" key="1">
    <source>
        <dbReference type="ARBA" id="ARBA00004651"/>
    </source>
</evidence>
<comment type="similarity">
    <text evidence="11">Belongs to the peptidase M48 family.</text>
</comment>
<evidence type="ECO:0000256" key="5">
    <source>
        <dbReference type="ARBA" id="ARBA00022723"/>
    </source>
</evidence>
<evidence type="ECO:0000256" key="11">
    <source>
        <dbReference type="RuleBase" id="RU003983"/>
    </source>
</evidence>
<dbReference type="AlphaFoldDB" id="A0A4D6Y7W6"/>
<feature type="transmembrane region" description="Helical" evidence="12">
    <location>
        <begin position="158"/>
        <end position="181"/>
    </location>
</feature>